<feature type="region of interest" description="Disordered" evidence="1">
    <location>
        <begin position="1"/>
        <end position="432"/>
    </location>
</feature>
<comment type="caution">
    <text evidence="2">The sequence shown here is derived from an EMBL/GenBank/DDBJ whole genome shotgun (WGS) entry which is preliminary data.</text>
</comment>
<feature type="compositionally biased region" description="Polar residues" evidence="1">
    <location>
        <begin position="84"/>
        <end position="105"/>
    </location>
</feature>
<feature type="compositionally biased region" description="Basic and acidic residues" evidence="1">
    <location>
        <begin position="363"/>
        <end position="376"/>
    </location>
</feature>
<feature type="non-terminal residue" evidence="2">
    <location>
        <position position="1"/>
    </location>
</feature>
<feature type="compositionally biased region" description="Basic and acidic residues" evidence="1">
    <location>
        <begin position="192"/>
        <end position="202"/>
    </location>
</feature>
<accession>A0A139Y604</accession>
<dbReference type="EMBL" id="AGQS02003782">
    <property type="protein sequence ID" value="KYF46531.1"/>
    <property type="molecule type" value="Genomic_DNA"/>
</dbReference>
<name>A0A139Y604_TOXGO</name>
<feature type="compositionally biased region" description="Basic and acidic residues" evidence="1">
    <location>
        <begin position="175"/>
        <end position="184"/>
    </location>
</feature>
<evidence type="ECO:0000313" key="3">
    <source>
        <dbReference type="Proteomes" id="UP000074247"/>
    </source>
</evidence>
<dbReference type="Proteomes" id="UP000074247">
    <property type="component" value="Unassembled WGS sequence"/>
</dbReference>
<sequence length="432" mass="46892">RSLDDEEEESWFLSDDKEDEDEESPSEGSGCRENFSSLSLRNTDPDEDDEEEISGRRSLSRCTSSLVDGYDDDNEEDEDHASLPSLTSRKTNSASHSSYNRSQRPFETREEDEDESFLLKAFPEKKQLISKPTRLRDPGEEGRTEKRRLDKSEGRRADDNSAKLAEAFENPRGPATEKDEERSNRRLSPGRRVPDGDAKTSPKETSPTRVGTALAGPKKIAVKLKLGGNGAGTGTSSSNADLENKVRNDKDDGDSMSDDRALTTTGDGRLHSDSDAESSGTDEGGKSREGEGGSELLAGMRLLSGVLKRKHSSGLASSLSSDSPLGGENERGARPCPRGGREGLLAARSLWGVGATETEDTQGSDRAEGEAKEPSKKTSRVGGETGGERRHSSDDEAQSAGEELDKRDRKKSKWTEELVADMLQDGSDDEDA</sequence>
<feature type="compositionally biased region" description="Acidic residues" evidence="1">
    <location>
        <begin position="1"/>
        <end position="25"/>
    </location>
</feature>
<feature type="compositionally biased region" description="Basic and acidic residues" evidence="1">
    <location>
        <begin position="134"/>
        <end position="161"/>
    </location>
</feature>
<evidence type="ECO:0000256" key="1">
    <source>
        <dbReference type="SAM" id="MobiDB-lite"/>
    </source>
</evidence>
<feature type="compositionally biased region" description="Acidic residues" evidence="1">
    <location>
        <begin position="69"/>
        <end position="79"/>
    </location>
</feature>
<protein>
    <submittedName>
        <fullName evidence="2">Uncharacterized protein</fullName>
    </submittedName>
</protein>
<feature type="compositionally biased region" description="Low complexity" evidence="1">
    <location>
        <begin position="313"/>
        <end position="327"/>
    </location>
</feature>
<gene>
    <name evidence="2" type="ORF">TGARI_272550E</name>
</gene>
<reference evidence="2 3" key="1">
    <citation type="journal article" date="2016" name="Nat. Commun.">
        <title>Local admixture of amplified and diversified secreted pathogenesis determinants shapes mosaic Toxoplasma gondii genomes.</title>
        <authorList>
            <person name="Lorenzi H."/>
            <person name="Khan A."/>
            <person name="Behnke M.S."/>
            <person name="Namasivayam S."/>
            <person name="Swapna L.S."/>
            <person name="Hadjithomas M."/>
            <person name="Karamycheva S."/>
            <person name="Pinney D."/>
            <person name="Brunk B.P."/>
            <person name="Ajioka J.W."/>
            <person name="Ajzenberg D."/>
            <person name="Boothroyd J.C."/>
            <person name="Boyle J.P."/>
            <person name="Darde M.L."/>
            <person name="Diaz-Miranda M.A."/>
            <person name="Dubey J.P."/>
            <person name="Fritz H.M."/>
            <person name="Gennari S.M."/>
            <person name="Gregory B.D."/>
            <person name="Kim K."/>
            <person name="Saeij J.P."/>
            <person name="Su C."/>
            <person name="White M.W."/>
            <person name="Zhu X.Q."/>
            <person name="Howe D.K."/>
            <person name="Rosenthal B.M."/>
            <person name="Grigg M.E."/>
            <person name="Parkinson J."/>
            <person name="Liu L."/>
            <person name="Kissinger J.C."/>
            <person name="Roos D.S."/>
            <person name="Sibley L.D."/>
        </authorList>
    </citation>
    <scope>NUCLEOTIDE SEQUENCE [LARGE SCALE GENOMIC DNA]</scope>
    <source>
        <strain evidence="2 3">ARI</strain>
    </source>
</reference>
<proteinExistence type="predicted"/>
<dbReference type="VEuPathDB" id="ToxoDB:TGARI_272550E"/>
<dbReference type="AlphaFoldDB" id="A0A139Y604"/>
<organism evidence="2 3">
    <name type="scientific">Toxoplasma gondii ARI</name>
    <dbReference type="NCBI Taxonomy" id="1074872"/>
    <lineage>
        <taxon>Eukaryota</taxon>
        <taxon>Sar</taxon>
        <taxon>Alveolata</taxon>
        <taxon>Apicomplexa</taxon>
        <taxon>Conoidasida</taxon>
        <taxon>Coccidia</taxon>
        <taxon>Eucoccidiorida</taxon>
        <taxon>Eimeriorina</taxon>
        <taxon>Sarcocystidae</taxon>
        <taxon>Toxoplasma</taxon>
    </lineage>
</organism>
<evidence type="ECO:0000313" key="2">
    <source>
        <dbReference type="EMBL" id="KYF46531.1"/>
    </source>
</evidence>